<evidence type="ECO:0000313" key="1">
    <source>
        <dbReference type="EMBL" id="EFP07337.1"/>
    </source>
</evidence>
<gene>
    <name evidence="1" type="ORF">CRE_26184</name>
</gene>
<dbReference type="PANTHER" id="PTHR47204">
    <property type="entry name" value="OS02G0168900 PROTEIN"/>
    <property type="match status" value="1"/>
</dbReference>
<evidence type="ECO:0000313" key="2">
    <source>
        <dbReference type="Proteomes" id="UP000008281"/>
    </source>
</evidence>
<dbReference type="HOGENOM" id="CLU_1950768_0_0_1"/>
<keyword evidence="2" id="KW-1185">Reference proteome</keyword>
<name>E3LQM6_CAERE</name>
<dbReference type="STRING" id="31234.E3LQM6"/>
<dbReference type="GO" id="GO:0032299">
    <property type="term" value="C:ribonuclease H2 complex"/>
    <property type="evidence" value="ECO:0007669"/>
    <property type="project" value="InterPro"/>
</dbReference>
<reference evidence="1" key="1">
    <citation type="submission" date="2007-07" db="EMBL/GenBank/DDBJ databases">
        <title>PCAP assembly of the Caenorhabditis remanei genome.</title>
        <authorList>
            <consortium name="The Caenorhabditis remanei Sequencing Consortium"/>
            <person name="Wilson R.K."/>
        </authorList>
    </citation>
    <scope>NUCLEOTIDE SEQUENCE [LARGE SCALE GENOMIC DNA]</scope>
    <source>
        <strain evidence="1">PB4641</strain>
    </source>
</reference>
<dbReference type="Pfam" id="PF08615">
    <property type="entry name" value="RNase_H2_suC"/>
    <property type="match status" value="1"/>
</dbReference>
<dbReference type="CDD" id="cd09271">
    <property type="entry name" value="RNase_H2-C"/>
    <property type="match status" value="1"/>
</dbReference>
<dbReference type="Proteomes" id="UP000008281">
    <property type="component" value="Unassembled WGS sequence"/>
</dbReference>
<dbReference type="PANTHER" id="PTHR47204:SF1">
    <property type="entry name" value="RIBONUCLEASE H2 SUBUNIT C"/>
    <property type="match status" value="1"/>
</dbReference>
<accession>E3LQM6</accession>
<dbReference type="EMBL" id="DS268413">
    <property type="protein sequence ID" value="EFP07337.1"/>
    <property type="molecule type" value="Genomic_DNA"/>
</dbReference>
<dbReference type="AlphaFoldDB" id="E3LQM6"/>
<protein>
    <submittedName>
        <fullName evidence="1">Uncharacterized protein</fullName>
    </submittedName>
</protein>
<dbReference type="FunCoup" id="E3LQM6">
    <property type="interactions" value="35"/>
</dbReference>
<dbReference type="eggNOG" id="ENOG502SBKV">
    <property type="taxonomic scope" value="Eukaryota"/>
</dbReference>
<dbReference type="Gene3D" id="2.40.128.680">
    <property type="match status" value="1"/>
</dbReference>
<sequence length="139" mass="15946">MMVYKRGKSERGCFAVVQGRRVNIKKKEVHWIPRSIQYTGPAEVSSNFIREQIDGESAERGMFRGRGMEGAEWKAPEGYEIHVLKERKGPKGVMLDIESRPDAIRVWQWDRTCGEDNADRTTIARAFAYLRIAQSLADD</sequence>
<dbReference type="GO" id="GO:0006401">
    <property type="term" value="P:RNA catabolic process"/>
    <property type="evidence" value="ECO:0007669"/>
    <property type="project" value="InterPro"/>
</dbReference>
<dbReference type="InterPro" id="IPR013924">
    <property type="entry name" value="RNase_H2_suC"/>
</dbReference>
<organism evidence="2">
    <name type="scientific">Caenorhabditis remanei</name>
    <name type="common">Caenorhabditis vulgaris</name>
    <dbReference type="NCBI Taxonomy" id="31234"/>
    <lineage>
        <taxon>Eukaryota</taxon>
        <taxon>Metazoa</taxon>
        <taxon>Ecdysozoa</taxon>
        <taxon>Nematoda</taxon>
        <taxon>Chromadorea</taxon>
        <taxon>Rhabditida</taxon>
        <taxon>Rhabditina</taxon>
        <taxon>Rhabditomorpha</taxon>
        <taxon>Rhabditoidea</taxon>
        <taxon>Rhabditidae</taxon>
        <taxon>Peloderinae</taxon>
        <taxon>Caenorhabditis</taxon>
    </lineage>
</organism>
<dbReference type="InParanoid" id="E3LQM6"/>
<dbReference type="OrthoDB" id="6222486at2759"/>
<proteinExistence type="predicted"/>